<comment type="caution">
    <text evidence="1">The sequence shown here is derived from an EMBL/GenBank/DDBJ whole genome shotgun (WGS) entry which is preliminary data.</text>
</comment>
<proteinExistence type="predicted"/>
<evidence type="ECO:0000313" key="1">
    <source>
        <dbReference type="EMBL" id="KAJ8988633.1"/>
    </source>
</evidence>
<name>A0AAN6ISC7_EXODE</name>
<organism evidence="1 2">
    <name type="scientific">Exophiala dermatitidis</name>
    <name type="common">Black yeast-like fungus</name>
    <name type="synonym">Wangiella dermatitidis</name>
    <dbReference type="NCBI Taxonomy" id="5970"/>
    <lineage>
        <taxon>Eukaryota</taxon>
        <taxon>Fungi</taxon>
        <taxon>Dikarya</taxon>
        <taxon>Ascomycota</taxon>
        <taxon>Pezizomycotina</taxon>
        <taxon>Eurotiomycetes</taxon>
        <taxon>Chaetothyriomycetidae</taxon>
        <taxon>Chaetothyriales</taxon>
        <taxon>Herpotrichiellaceae</taxon>
        <taxon>Exophiala</taxon>
    </lineage>
</organism>
<evidence type="ECO:0000313" key="2">
    <source>
        <dbReference type="Proteomes" id="UP001161757"/>
    </source>
</evidence>
<dbReference type="AlphaFoldDB" id="A0AAN6ISC7"/>
<accession>A0AAN6ISC7</accession>
<dbReference type="EMBL" id="JAJGCB010000017">
    <property type="protein sequence ID" value="KAJ8988633.1"/>
    <property type="molecule type" value="Genomic_DNA"/>
</dbReference>
<dbReference type="Proteomes" id="UP001161757">
    <property type="component" value="Unassembled WGS sequence"/>
</dbReference>
<sequence>MEDLLTLKPKHFRYVSVKNPDHTSHFDPVNHAPVRIATEDQVARGAGQTVHIYYDEQMGAYSACRLSSERLNKPGDFPQA</sequence>
<gene>
    <name evidence="1" type="ORF">HRR80_007266</name>
</gene>
<reference evidence="1" key="1">
    <citation type="submission" date="2023-01" db="EMBL/GenBank/DDBJ databases">
        <title>Exophiala dermititidis isolated from Cystic Fibrosis Patient.</title>
        <authorList>
            <person name="Kurbessoian T."/>
            <person name="Crocker A."/>
            <person name="Murante D."/>
            <person name="Hogan D.A."/>
            <person name="Stajich J.E."/>
        </authorList>
    </citation>
    <scope>NUCLEOTIDE SEQUENCE</scope>
    <source>
        <strain evidence="1">Ex8</strain>
    </source>
</reference>
<protein>
    <submittedName>
        <fullName evidence="1">Uncharacterized protein</fullName>
    </submittedName>
</protein>